<sequence length="195" mass="21487">MSEFHALRWEPTPAEKFFPLPERSTTPAHLDWHQSALHVIDKVNSSQLAVIPMSLSVSDAENLLNRTDKRYAAVVDAENTIVGVLMARDLHGRQSGVVANLLQLPWHELTVGYLMTPLRKLPSITSAQAKVARIGDIAATMQEAGCDFIAVTEDDSLYGMFVSLKILAVTGESVRLYPRATSFAEVFSAIRHAET</sequence>
<accession>A0A1I6GD31</accession>
<evidence type="ECO:0000313" key="4">
    <source>
        <dbReference type="Proteomes" id="UP000199424"/>
    </source>
</evidence>
<keyword evidence="1" id="KW-0129">CBS domain</keyword>
<keyword evidence="4" id="KW-1185">Reference proteome</keyword>
<dbReference type="Gene3D" id="3.10.580.10">
    <property type="entry name" value="CBS-domain"/>
    <property type="match status" value="1"/>
</dbReference>
<dbReference type="PROSITE" id="PS51371">
    <property type="entry name" value="CBS"/>
    <property type="match status" value="1"/>
</dbReference>
<dbReference type="EMBL" id="FOYU01000001">
    <property type="protein sequence ID" value="SFR40095.1"/>
    <property type="molecule type" value="Genomic_DNA"/>
</dbReference>
<evidence type="ECO:0000259" key="2">
    <source>
        <dbReference type="PROSITE" id="PS51371"/>
    </source>
</evidence>
<proteinExistence type="predicted"/>
<gene>
    <name evidence="3" type="ORF">SAMN04488070_0505</name>
</gene>
<dbReference type="AlphaFoldDB" id="A0A1I6GD31"/>
<reference evidence="4" key="1">
    <citation type="submission" date="2016-10" db="EMBL/GenBank/DDBJ databases">
        <authorList>
            <person name="Varghese N."/>
            <person name="Submissions S."/>
        </authorList>
    </citation>
    <scope>NUCLEOTIDE SEQUENCE [LARGE SCALE GENOMIC DNA]</scope>
    <source>
        <strain evidence="4">CGMCC 1.7285</strain>
    </source>
</reference>
<feature type="domain" description="CBS" evidence="2">
    <location>
        <begin position="43"/>
        <end position="104"/>
    </location>
</feature>
<organism evidence="3 4">
    <name type="scientific">Pseudidiomarina maritima</name>
    <dbReference type="NCBI Taxonomy" id="519453"/>
    <lineage>
        <taxon>Bacteria</taxon>
        <taxon>Pseudomonadati</taxon>
        <taxon>Pseudomonadota</taxon>
        <taxon>Gammaproteobacteria</taxon>
        <taxon>Alteromonadales</taxon>
        <taxon>Idiomarinaceae</taxon>
        <taxon>Pseudidiomarina</taxon>
    </lineage>
</organism>
<protein>
    <submittedName>
        <fullName evidence="3">CBS domain-containing protein</fullName>
    </submittedName>
</protein>
<dbReference type="Pfam" id="PF00571">
    <property type="entry name" value="CBS"/>
    <property type="match status" value="1"/>
</dbReference>
<evidence type="ECO:0000256" key="1">
    <source>
        <dbReference type="PROSITE-ProRule" id="PRU00703"/>
    </source>
</evidence>
<dbReference type="InterPro" id="IPR000644">
    <property type="entry name" value="CBS_dom"/>
</dbReference>
<dbReference type="Proteomes" id="UP000199424">
    <property type="component" value="Unassembled WGS sequence"/>
</dbReference>
<dbReference type="RefSeq" id="WP_092854940.1">
    <property type="nucleotide sequence ID" value="NZ_FOYU01000001.1"/>
</dbReference>
<dbReference type="InterPro" id="IPR046342">
    <property type="entry name" value="CBS_dom_sf"/>
</dbReference>
<name>A0A1I6GD31_9GAMM</name>
<dbReference type="SUPFAM" id="SSF54631">
    <property type="entry name" value="CBS-domain pair"/>
    <property type="match status" value="1"/>
</dbReference>
<evidence type="ECO:0000313" key="3">
    <source>
        <dbReference type="EMBL" id="SFR40095.1"/>
    </source>
</evidence>